<dbReference type="GO" id="GO:1990362">
    <property type="term" value="F:butanol dehydrogenase (NAD+) activity"/>
    <property type="evidence" value="ECO:0007669"/>
    <property type="project" value="InterPro"/>
</dbReference>
<comment type="cofactor">
    <cofactor evidence="1">
        <name>Fe cation</name>
        <dbReference type="ChEBI" id="CHEBI:24875"/>
    </cofactor>
</comment>
<gene>
    <name evidence="6" type="primary">yqhD_2</name>
    <name evidence="6" type="ORF">NCTC10738_01361</name>
</gene>
<sequence>MYDFEFYNPTRLLFGRSSLEQLDTLVPNDARVLLLYGGQSAKRNGTLAQVSQVLGKRICAEFGGISPNPNYHQLLQAVEQIRQQKLDFILAIGGGSIIDAGKFIAAAAPYQGEPWEILETDGRHIDQALPLGTVLTLPATGSEMNNCAVISNSALGLKRSFRHPSVFPRFSVLAPQLSFSLPQPQIANGVVDAFVHVTEQYLTYPVDAKVQDRFAEGLLLTLIEEGPKALAEPENYQVRANIMFSATMALNGLIGTGVPQDWSTHKLGHELTVRHGLDHAVTLAILLPTMLRLRKAAKHAKLLQYAERVWQLSDGSEEQRIDAAIELTRQFFESMGLKTHLSDYGIGHEAIAPLLENLERQGLTQLGEDGRVDLELSRQVFQASL</sequence>
<reference evidence="6 7" key="1">
    <citation type="submission" date="2018-06" db="EMBL/GenBank/DDBJ databases">
        <authorList>
            <consortium name="Pathogen Informatics"/>
            <person name="Doyle S."/>
        </authorList>
    </citation>
    <scope>NUCLEOTIDE SEQUENCE [LARGE SCALE GENOMIC DNA]</scope>
    <source>
        <strain evidence="6 7">NCTC10738</strain>
    </source>
</reference>
<feature type="domain" description="Alcohol dehydrogenase iron-type/glycerol dehydrogenase GldA" evidence="4">
    <location>
        <begin position="9"/>
        <end position="175"/>
    </location>
</feature>
<evidence type="ECO:0000313" key="7">
    <source>
        <dbReference type="Proteomes" id="UP000254069"/>
    </source>
</evidence>
<evidence type="ECO:0000259" key="5">
    <source>
        <dbReference type="Pfam" id="PF25137"/>
    </source>
</evidence>
<dbReference type="GO" id="GO:0046872">
    <property type="term" value="F:metal ion binding"/>
    <property type="evidence" value="ECO:0007669"/>
    <property type="project" value="InterPro"/>
</dbReference>
<name>A0A379ZA49_9GAMM</name>
<evidence type="ECO:0000256" key="2">
    <source>
        <dbReference type="ARBA" id="ARBA00007358"/>
    </source>
</evidence>
<evidence type="ECO:0000256" key="3">
    <source>
        <dbReference type="ARBA" id="ARBA00023002"/>
    </source>
</evidence>
<dbReference type="PANTHER" id="PTHR43633">
    <property type="entry name" value="ALCOHOL DEHYDROGENASE YQHD"/>
    <property type="match status" value="1"/>
</dbReference>
<dbReference type="PANTHER" id="PTHR43633:SF1">
    <property type="entry name" value="ALCOHOL DEHYDROGENASE YQHD"/>
    <property type="match status" value="1"/>
</dbReference>
<dbReference type="EC" id="1.1.1.-" evidence="6"/>
<dbReference type="Proteomes" id="UP000254069">
    <property type="component" value="Unassembled WGS sequence"/>
</dbReference>
<dbReference type="Pfam" id="PF00465">
    <property type="entry name" value="Fe-ADH"/>
    <property type="match status" value="1"/>
</dbReference>
<feature type="domain" description="Fe-containing alcohol dehydrogenase-like C-terminal" evidence="5">
    <location>
        <begin position="187"/>
        <end position="353"/>
    </location>
</feature>
<protein>
    <submittedName>
        <fullName evidence="6">Alcohol dehydrogenase YqhD</fullName>
        <ecNumber evidence="6">1.1.1.-</ecNumber>
    </submittedName>
</protein>
<accession>A0A379ZA49</accession>
<evidence type="ECO:0000256" key="1">
    <source>
        <dbReference type="ARBA" id="ARBA00001962"/>
    </source>
</evidence>
<evidence type="ECO:0000259" key="4">
    <source>
        <dbReference type="Pfam" id="PF00465"/>
    </source>
</evidence>
<dbReference type="InterPro" id="IPR044731">
    <property type="entry name" value="BDH-like"/>
</dbReference>
<proteinExistence type="inferred from homology"/>
<keyword evidence="3 6" id="KW-0560">Oxidoreductase</keyword>
<dbReference type="GO" id="GO:1990002">
    <property type="term" value="F:methylglyoxal reductase (NADPH) (acetol producing) activity"/>
    <property type="evidence" value="ECO:0007669"/>
    <property type="project" value="TreeGrafter"/>
</dbReference>
<dbReference type="AlphaFoldDB" id="A0A379ZA49"/>
<comment type="similarity">
    <text evidence="2">Belongs to the iron-containing alcohol dehydrogenase family.</text>
</comment>
<keyword evidence="7" id="KW-1185">Reference proteome</keyword>
<dbReference type="GO" id="GO:0005829">
    <property type="term" value="C:cytosol"/>
    <property type="evidence" value="ECO:0007669"/>
    <property type="project" value="TreeGrafter"/>
</dbReference>
<dbReference type="Pfam" id="PF25137">
    <property type="entry name" value="ADH_Fe_C"/>
    <property type="match status" value="1"/>
</dbReference>
<dbReference type="EMBL" id="UGYO01000001">
    <property type="protein sequence ID" value="SUI58060.1"/>
    <property type="molecule type" value="Genomic_DNA"/>
</dbReference>
<dbReference type="Gene3D" id="1.20.1090.10">
    <property type="entry name" value="Dehydroquinate synthase-like - alpha domain"/>
    <property type="match status" value="1"/>
</dbReference>
<dbReference type="RefSeq" id="WP_115389427.1">
    <property type="nucleotide sequence ID" value="NZ_JADZHC010000088.1"/>
</dbReference>
<dbReference type="Gene3D" id="3.40.50.1970">
    <property type="match status" value="1"/>
</dbReference>
<dbReference type="FunFam" id="3.40.50.1970:FF:000003">
    <property type="entry name" value="Alcohol dehydrogenase, iron-containing"/>
    <property type="match status" value="1"/>
</dbReference>
<dbReference type="SUPFAM" id="SSF56796">
    <property type="entry name" value="Dehydroquinate synthase-like"/>
    <property type="match status" value="1"/>
</dbReference>
<dbReference type="InterPro" id="IPR056798">
    <property type="entry name" value="ADH_Fe_C"/>
</dbReference>
<organism evidence="6 7">
    <name type="scientific">Shewanella algae</name>
    <dbReference type="NCBI Taxonomy" id="38313"/>
    <lineage>
        <taxon>Bacteria</taxon>
        <taxon>Pseudomonadati</taxon>
        <taxon>Pseudomonadota</taxon>
        <taxon>Gammaproteobacteria</taxon>
        <taxon>Alteromonadales</taxon>
        <taxon>Shewanellaceae</taxon>
        <taxon>Shewanella</taxon>
    </lineage>
</organism>
<dbReference type="CDD" id="cd08187">
    <property type="entry name" value="BDH"/>
    <property type="match status" value="1"/>
</dbReference>
<dbReference type="InterPro" id="IPR001670">
    <property type="entry name" value="ADH_Fe/GldA"/>
</dbReference>
<dbReference type="GO" id="GO:0008106">
    <property type="term" value="F:alcohol dehydrogenase (NADP+) activity"/>
    <property type="evidence" value="ECO:0007669"/>
    <property type="project" value="TreeGrafter"/>
</dbReference>
<evidence type="ECO:0000313" key="6">
    <source>
        <dbReference type="EMBL" id="SUI58060.1"/>
    </source>
</evidence>